<evidence type="ECO:0000256" key="1">
    <source>
        <dbReference type="ARBA" id="ARBA00034120"/>
    </source>
</evidence>
<proteinExistence type="inferred from homology"/>
<dbReference type="EMBL" id="BSOW01000089">
    <property type="protein sequence ID" value="GLR92337.1"/>
    <property type="molecule type" value="Genomic_DNA"/>
</dbReference>
<gene>
    <name evidence="4" type="ORF">GCM10007857_90630</name>
</gene>
<protein>
    <recommendedName>
        <fullName evidence="3">Reverse transcriptase domain-containing protein</fullName>
    </recommendedName>
</protein>
<dbReference type="InterPro" id="IPR000477">
    <property type="entry name" value="RT_dom"/>
</dbReference>
<dbReference type="Pfam" id="PF00078">
    <property type="entry name" value="RVT_1"/>
    <property type="match status" value="1"/>
</dbReference>
<evidence type="ECO:0000313" key="5">
    <source>
        <dbReference type="Proteomes" id="UP001156905"/>
    </source>
</evidence>
<dbReference type="InterPro" id="IPR043502">
    <property type="entry name" value="DNA/RNA_pol_sf"/>
</dbReference>
<dbReference type="PANTHER" id="PTHR34047">
    <property type="entry name" value="NUCLEAR INTRON MATURASE 1, MITOCHONDRIAL-RELATED"/>
    <property type="match status" value="1"/>
</dbReference>
<feature type="coiled-coil region" evidence="2">
    <location>
        <begin position="190"/>
        <end position="217"/>
    </location>
</feature>
<feature type="domain" description="Reverse transcriptase" evidence="3">
    <location>
        <begin position="1"/>
        <end position="179"/>
    </location>
</feature>
<evidence type="ECO:0000256" key="2">
    <source>
        <dbReference type="SAM" id="Coils"/>
    </source>
</evidence>
<dbReference type="PANTHER" id="PTHR34047:SF8">
    <property type="entry name" value="PROTEIN YKFC"/>
    <property type="match status" value="1"/>
</dbReference>
<comment type="caution">
    <text evidence="4">The sequence shown here is derived from an EMBL/GenBank/DDBJ whole genome shotgun (WGS) entry which is preliminary data.</text>
</comment>
<dbReference type="Proteomes" id="UP001156905">
    <property type="component" value="Unassembled WGS sequence"/>
</dbReference>
<accession>A0ABQ6BD60</accession>
<reference evidence="5" key="1">
    <citation type="journal article" date="2019" name="Int. J. Syst. Evol. Microbiol.">
        <title>The Global Catalogue of Microorganisms (GCM) 10K type strain sequencing project: providing services to taxonomists for standard genome sequencing and annotation.</title>
        <authorList>
            <consortium name="The Broad Institute Genomics Platform"/>
            <consortium name="The Broad Institute Genome Sequencing Center for Infectious Disease"/>
            <person name="Wu L."/>
            <person name="Ma J."/>
        </authorList>
    </citation>
    <scope>NUCLEOTIDE SEQUENCE [LARGE SCALE GENOMIC DNA]</scope>
    <source>
        <strain evidence="5">NBRC 102520</strain>
    </source>
</reference>
<evidence type="ECO:0000259" key="3">
    <source>
        <dbReference type="PROSITE" id="PS50878"/>
    </source>
</evidence>
<keyword evidence="2" id="KW-0175">Coiled coil</keyword>
<dbReference type="PROSITE" id="PS50878">
    <property type="entry name" value="RT_POL"/>
    <property type="match status" value="1"/>
</dbReference>
<comment type="similarity">
    <text evidence="1">Belongs to the bacterial reverse transcriptase family.</text>
</comment>
<sequence>MDALAVAITTRKVNWILDADVQNFFGSVNQDWLVQFLEHRIGDKRIIRLIRKWLKAGILEDGVVTVDDRGTGQGSVISPLLANAYLHYTFDLWAERWRRQEAHGDMIIVRYADDLVVGFEHEDDARRFLDAMRERFEAFALTLHPDKTRLIEFGRRAAANRKGRGLGKPETFMFLGFTHICGKSRRGNFLLERKTRRDRLRRKLQDIKEELRRRMHQPIRAQGAWLRQVVTGHLAYYGVPTNGRALSAFRYCVTDLWRRTLRRRSQRGGFTWDRMTRLADEWLPQPRILHPWPQQRFAVTYPR</sequence>
<dbReference type="CDD" id="cd01651">
    <property type="entry name" value="RT_G2_intron"/>
    <property type="match status" value="1"/>
</dbReference>
<name>A0ABQ6BD60_9BRAD</name>
<keyword evidence="5" id="KW-1185">Reference proteome</keyword>
<dbReference type="SUPFAM" id="SSF56672">
    <property type="entry name" value="DNA/RNA polymerases"/>
    <property type="match status" value="1"/>
</dbReference>
<dbReference type="InterPro" id="IPR051083">
    <property type="entry name" value="GrpII_Intron_Splice-Mob/Def"/>
</dbReference>
<evidence type="ECO:0000313" key="4">
    <source>
        <dbReference type="EMBL" id="GLR92337.1"/>
    </source>
</evidence>
<organism evidence="4 5">
    <name type="scientific">Bradyrhizobium iriomotense</name>
    <dbReference type="NCBI Taxonomy" id="441950"/>
    <lineage>
        <taxon>Bacteria</taxon>
        <taxon>Pseudomonadati</taxon>
        <taxon>Pseudomonadota</taxon>
        <taxon>Alphaproteobacteria</taxon>
        <taxon>Hyphomicrobiales</taxon>
        <taxon>Nitrobacteraceae</taxon>
        <taxon>Bradyrhizobium</taxon>
    </lineage>
</organism>